<organism evidence="2 3">
    <name type="scientific">Symbiodinium necroappetens</name>
    <dbReference type="NCBI Taxonomy" id="1628268"/>
    <lineage>
        <taxon>Eukaryota</taxon>
        <taxon>Sar</taxon>
        <taxon>Alveolata</taxon>
        <taxon>Dinophyceae</taxon>
        <taxon>Suessiales</taxon>
        <taxon>Symbiodiniaceae</taxon>
        <taxon>Symbiodinium</taxon>
    </lineage>
</organism>
<evidence type="ECO:0000313" key="3">
    <source>
        <dbReference type="Proteomes" id="UP000601435"/>
    </source>
</evidence>
<dbReference type="Pfam" id="PF12777">
    <property type="entry name" value="MT"/>
    <property type="match status" value="1"/>
</dbReference>
<evidence type="ECO:0000259" key="1">
    <source>
        <dbReference type="PROSITE" id="PS50053"/>
    </source>
</evidence>
<dbReference type="AlphaFoldDB" id="A0A812YRW7"/>
<dbReference type="PROSITE" id="PS50053">
    <property type="entry name" value="UBIQUITIN_2"/>
    <property type="match status" value="1"/>
</dbReference>
<dbReference type="Gene3D" id="1.25.10.10">
    <property type="entry name" value="Leucine-rich Repeat Variant"/>
    <property type="match status" value="2"/>
</dbReference>
<comment type="caution">
    <text evidence="2">The sequence shown here is derived from an EMBL/GenBank/DDBJ whole genome shotgun (WGS) entry which is preliminary data.</text>
</comment>
<feature type="domain" description="Ubiquitin-like" evidence="1">
    <location>
        <begin position="4"/>
        <end position="58"/>
    </location>
</feature>
<dbReference type="Gene3D" id="3.10.20.90">
    <property type="entry name" value="Phosphatidylinositol 3-kinase Catalytic Subunit, Chain A, domain 1"/>
    <property type="match status" value="1"/>
</dbReference>
<evidence type="ECO:0000313" key="2">
    <source>
        <dbReference type="EMBL" id="CAE7792937.1"/>
    </source>
</evidence>
<gene>
    <name evidence="2" type="primary">DNAH11</name>
    <name evidence="2" type="ORF">SNEC2469_LOCUS23309</name>
</gene>
<protein>
    <submittedName>
        <fullName evidence="2">DNAH11 protein</fullName>
    </submittedName>
</protein>
<dbReference type="GO" id="GO:0051959">
    <property type="term" value="F:dynein light intermediate chain binding"/>
    <property type="evidence" value="ECO:0007669"/>
    <property type="project" value="InterPro"/>
</dbReference>
<keyword evidence="3" id="KW-1185">Reference proteome</keyword>
<reference evidence="2" key="1">
    <citation type="submission" date="2021-02" db="EMBL/GenBank/DDBJ databases">
        <authorList>
            <person name="Dougan E. K."/>
            <person name="Rhodes N."/>
            <person name="Thang M."/>
            <person name="Chan C."/>
        </authorList>
    </citation>
    <scope>NUCLEOTIDE SEQUENCE</scope>
</reference>
<proteinExistence type="predicted"/>
<dbReference type="Proteomes" id="UP000601435">
    <property type="component" value="Unassembled WGS sequence"/>
</dbReference>
<dbReference type="InterPro" id="IPR016024">
    <property type="entry name" value="ARM-type_fold"/>
</dbReference>
<dbReference type="OrthoDB" id="415373at2759"/>
<dbReference type="SUPFAM" id="SSF48371">
    <property type="entry name" value="ARM repeat"/>
    <property type="match status" value="1"/>
</dbReference>
<dbReference type="InterPro" id="IPR026983">
    <property type="entry name" value="DHC"/>
</dbReference>
<sequence length="835" mass="90558">MDAATVVVRKLTGETIECQADLSITVDAFKHKIAEKVSVPALCQRLTLHDVGEKFSESLLQHMIPYHLQRVGEPIQDLSKSHVAEVKAFRNPPRMVVSCLTVVLALVGSSKLIGSKTDAEGVPAPLSWEQCKFMMRDVKNFLGAVQNWPQEVLCGEVSESQVRRAEELIEQAQPFDPRHMARASFLGARLCEWVLGALKFYRVDAPRLAEQRAGGIASVELENLAPLGIYCQEVSEFHLSLVADLEPVWSALQVHDKQLLAIQALGVLGSKCPQRALQELASKLLASDQLREAALHSVRTAWTKDTEAATLLLESLPAPHTQQPTKEALAALVHLGPSDFRVLEWVIHALNSGSDETRHVALQLFKSMEENADADKVIARIISSMFQAAADDPPSSQACIFDALVTASKRDYQTAISLLSERLQPTQPTWVQSRAAAAAAQTAAEEEHSITTALRELLKSLTGGHLVVVAAGLLQISPASYGEAIGSLCLELNRNRGIDRLDTINALSKYARESDKSVIDGLSTYLLHAKRVLEKDGTPPIMAALRTLKRVAEPYPDRIDEARTGVLAALAAKTAATGGKEYMVKLVALAKEQGAPPRTVLVELAKGFQNHNNSVRDACKGVFGKLCQPGDDTAIDVVMKAIQSDIYGWSRCAAIEMLPKIVAVPRPDVTGCLLELCREADVAIQSAALSAMRLCASPSAETAEVARSHLQDTDESVRLEAMQGLAALEPKQELLLDVLLERTEDEASIVVVTAIELMATVPAAGREKEVCHKFAKLLQHANSQVREAAASALGRMTGDGRAFAIGALEQPTHWPETDIAVLRARETARQKLGTP</sequence>
<name>A0A812YRW7_9DINO</name>
<accession>A0A812YRW7</accession>
<dbReference type="GO" id="GO:0030286">
    <property type="term" value="C:dynein complex"/>
    <property type="evidence" value="ECO:0007669"/>
    <property type="project" value="InterPro"/>
</dbReference>
<dbReference type="Gene3D" id="1.20.920.60">
    <property type="match status" value="1"/>
</dbReference>
<dbReference type="InterPro" id="IPR024743">
    <property type="entry name" value="Dynein_HC_stalk"/>
</dbReference>
<dbReference type="GO" id="GO:0008569">
    <property type="term" value="F:minus-end-directed microtubule motor activity"/>
    <property type="evidence" value="ECO:0007669"/>
    <property type="project" value="TreeGrafter"/>
</dbReference>
<dbReference type="EMBL" id="CAJNJA010043352">
    <property type="protein sequence ID" value="CAE7792937.1"/>
    <property type="molecule type" value="Genomic_DNA"/>
</dbReference>
<dbReference type="GO" id="GO:0097729">
    <property type="term" value="C:9+2 motile cilium"/>
    <property type="evidence" value="ECO:0007669"/>
    <property type="project" value="TreeGrafter"/>
</dbReference>
<dbReference type="InterPro" id="IPR029071">
    <property type="entry name" value="Ubiquitin-like_domsf"/>
</dbReference>
<dbReference type="GO" id="GO:0045505">
    <property type="term" value="F:dynein intermediate chain binding"/>
    <property type="evidence" value="ECO:0007669"/>
    <property type="project" value="InterPro"/>
</dbReference>
<dbReference type="GO" id="GO:0060294">
    <property type="term" value="P:cilium movement involved in cell motility"/>
    <property type="evidence" value="ECO:0007669"/>
    <property type="project" value="TreeGrafter"/>
</dbReference>
<dbReference type="PANTHER" id="PTHR10676">
    <property type="entry name" value="DYNEIN HEAVY CHAIN FAMILY PROTEIN"/>
    <property type="match status" value="1"/>
</dbReference>
<dbReference type="InterPro" id="IPR011989">
    <property type="entry name" value="ARM-like"/>
</dbReference>
<dbReference type="SUPFAM" id="SSF54236">
    <property type="entry name" value="Ubiquitin-like"/>
    <property type="match status" value="1"/>
</dbReference>
<dbReference type="CDD" id="cd17039">
    <property type="entry name" value="Ubl_ubiquitin_like"/>
    <property type="match status" value="1"/>
</dbReference>
<dbReference type="InterPro" id="IPR000626">
    <property type="entry name" value="Ubiquitin-like_dom"/>
</dbReference>